<gene>
    <name evidence="7" type="ORF">I551_1045</name>
</gene>
<proteinExistence type="predicted"/>
<dbReference type="InterPro" id="IPR007816">
    <property type="entry name" value="ResB-like_domain"/>
</dbReference>
<dbReference type="InterPro" id="IPR023494">
    <property type="entry name" value="Cyt_c_bgen_Ccs1/CcsB/ResB"/>
</dbReference>
<keyword evidence="2" id="KW-0812">Transmembrane</keyword>
<accession>A0ABP3ARS3</accession>
<evidence type="ECO:0000256" key="5">
    <source>
        <dbReference type="ARBA" id="ARBA00023136"/>
    </source>
</evidence>
<keyword evidence="5" id="KW-0472">Membrane</keyword>
<comment type="subcellular location">
    <subcellularLocation>
        <location evidence="1">Membrane</location>
        <topology evidence="1">Multi-pass membrane protein</topology>
    </subcellularLocation>
</comment>
<keyword evidence="3" id="KW-0201">Cytochrome c-type biogenesis</keyword>
<evidence type="ECO:0000259" key="6">
    <source>
        <dbReference type="Pfam" id="PF05140"/>
    </source>
</evidence>
<dbReference type="Proteomes" id="UP000020681">
    <property type="component" value="Unassembled WGS sequence"/>
</dbReference>
<protein>
    <submittedName>
        <fullName evidence="7">ResB-like family protein</fullName>
    </submittedName>
</protein>
<evidence type="ECO:0000256" key="2">
    <source>
        <dbReference type="ARBA" id="ARBA00022692"/>
    </source>
</evidence>
<comment type="caution">
    <text evidence="7">The sequence shown here is derived from an EMBL/GenBank/DDBJ whole genome shotgun (WGS) entry which is preliminary data.</text>
</comment>
<feature type="domain" description="ResB-like" evidence="6">
    <location>
        <begin position="4"/>
        <end position="99"/>
    </location>
</feature>
<keyword evidence="8" id="KW-1185">Reference proteome</keyword>
<evidence type="ECO:0000313" key="7">
    <source>
        <dbReference type="EMBL" id="EUA92429.1"/>
    </source>
</evidence>
<name>A0ABP3ARS3_MYCUL</name>
<keyword evidence="4" id="KW-1133">Transmembrane helix</keyword>
<evidence type="ECO:0000256" key="3">
    <source>
        <dbReference type="ARBA" id="ARBA00022748"/>
    </source>
</evidence>
<reference evidence="7 8" key="1">
    <citation type="submission" date="2014-01" db="EMBL/GenBank/DDBJ databases">
        <authorList>
            <person name="Dobos K."/>
            <person name="Lenaerts A."/>
            <person name="Ordway D."/>
            <person name="DeGroote M.A."/>
            <person name="Parker T."/>
            <person name="Sizemore C."/>
            <person name="Tallon L.J."/>
            <person name="Sadzewicz L.K."/>
            <person name="Sengamalay N."/>
            <person name="Fraser C.M."/>
            <person name="Hine E."/>
            <person name="Shefchek K.A."/>
            <person name="Das S.P."/>
            <person name="Tettelin H."/>
        </authorList>
    </citation>
    <scope>NUCLEOTIDE SEQUENCE [LARGE SCALE GENOMIC DNA]</scope>
    <source>
        <strain evidence="7 8">Harvey</strain>
    </source>
</reference>
<evidence type="ECO:0000313" key="8">
    <source>
        <dbReference type="Proteomes" id="UP000020681"/>
    </source>
</evidence>
<dbReference type="PANTHER" id="PTHR31566">
    <property type="entry name" value="CYTOCHROME C BIOGENESIS PROTEIN CCS1, CHLOROPLASTIC"/>
    <property type="match status" value="1"/>
</dbReference>
<dbReference type="Pfam" id="PF05140">
    <property type="entry name" value="ResB"/>
    <property type="match status" value="1"/>
</dbReference>
<dbReference type="PANTHER" id="PTHR31566:SF0">
    <property type="entry name" value="CYTOCHROME C BIOGENESIS PROTEIN CCS1, CHLOROPLASTIC"/>
    <property type="match status" value="1"/>
</dbReference>
<evidence type="ECO:0000256" key="1">
    <source>
        <dbReference type="ARBA" id="ARBA00004141"/>
    </source>
</evidence>
<organism evidence="7 8">
    <name type="scientific">Mycobacterium ulcerans str. Harvey</name>
    <dbReference type="NCBI Taxonomy" id="1299332"/>
    <lineage>
        <taxon>Bacteria</taxon>
        <taxon>Bacillati</taxon>
        <taxon>Actinomycetota</taxon>
        <taxon>Actinomycetes</taxon>
        <taxon>Mycobacteriales</taxon>
        <taxon>Mycobacteriaceae</taxon>
        <taxon>Mycobacterium</taxon>
        <taxon>Mycobacterium ulcerans group</taxon>
    </lineage>
</organism>
<evidence type="ECO:0000256" key="4">
    <source>
        <dbReference type="ARBA" id="ARBA00022989"/>
    </source>
</evidence>
<dbReference type="EMBL" id="JAOL01000077">
    <property type="protein sequence ID" value="EUA92429.1"/>
    <property type="molecule type" value="Genomic_DNA"/>
</dbReference>
<sequence length="103" mass="10883">MIVIADGGPGFCSASPAAFDSFRAGNTVDGTSLHPICIRVNDFAAHYLASGQATSFAADIAYQTGNDLSANTWRPYRLAVNHPLRAGGDRVYLQGHGYAPPSR</sequence>